<dbReference type="SUPFAM" id="SSF51735">
    <property type="entry name" value="NAD(P)-binding Rossmann-fold domains"/>
    <property type="match status" value="1"/>
</dbReference>
<comment type="caution">
    <text evidence="3">The sequence shown here is derived from an EMBL/GenBank/DDBJ whole genome shotgun (WGS) entry which is preliminary data.</text>
</comment>
<proteinExistence type="inferred from homology"/>
<dbReference type="EMBL" id="JBFTWV010000061">
    <property type="protein sequence ID" value="KAL2793175.1"/>
    <property type="molecule type" value="Genomic_DNA"/>
</dbReference>
<keyword evidence="1" id="KW-0560">Oxidoreductase</keyword>
<accession>A0ABR4G2C8</accession>
<dbReference type="EC" id="1.2.1.84" evidence="1"/>
<keyword evidence="1" id="KW-0521">NADP</keyword>
<comment type="similarity">
    <text evidence="1">Belongs to the fatty acyl-CoA reductase family.</text>
</comment>
<dbReference type="PANTHER" id="PTHR11011:SF45">
    <property type="entry name" value="FATTY ACYL-COA REDUCTASE CG8306-RELATED"/>
    <property type="match status" value="1"/>
</dbReference>
<keyword evidence="1" id="KW-0444">Lipid biosynthesis</keyword>
<organism evidence="3 4">
    <name type="scientific">Aspergillus keveii</name>
    <dbReference type="NCBI Taxonomy" id="714993"/>
    <lineage>
        <taxon>Eukaryota</taxon>
        <taxon>Fungi</taxon>
        <taxon>Dikarya</taxon>
        <taxon>Ascomycota</taxon>
        <taxon>Pezizomycotina</taxon>
        <taxon>Eurotiomycetes</taxon>
        <taxon>Eurotiomycetidae</taxon>
        <taxon>Eurotiales</taxon>
        <taxon>Aspergillaceae</taxon>
        <taxon>Aspergillus</taxon>
        <taxon>Aspergillus subgen. Nidulantes</taxon>
    </lineage>
</organism>
<gene>
    <name evidence="3" type="ORF">BJX66DRAFT_326231</name>
</gene>
<evidence type="ECO:0000313" key="4">
    <source>
        <dbReference type="Proteomes" id="UP001610563"/>
    </source>
</evidence>
<evidence type="ECO:0000259" key="2">
    <source>
        <dbReference type="Pfam" id="PF07993"/>
    </source>
</evidence>
<keyword evidence="1" id="KW-0443">Lipid metabolism</keyword>
<dbReference type="InterPro" id="IPR026055">
    <property type="entry name" value="FAR"/>
</dbReference>
<dbReference type="Proteomes" id="UP001610563">
    <property type="component" value="Unassembled WGS sequence"/>
</dbReference>
<sequence length="406" mass="44794">MALTALTKHVSSPNPVEWYRDQVIFLTGATGNLGGCLLYKLALQLPTAKIFVLCRGSMRQAMEKWEATMPDQIEDILDTGKVACITGDITHPQLGLGRGELETLQQEVTLVIHAAANISFLQTLPESVRENSVPIIELARLLDNFQKIKTLLYVSSIATRSFLPGGLVTEDTDRLFTTEDDAETQVASIEATGSSPYTDPQYMVKIQPNVPYMILLVRPSNIGPAIQNPYPLYGPEGAIPTHTVFQLVFETSQERTLEAFNVSLPKDLIVEEIPVDLVANVCLVHVAADTSGVVHAGSELYTTVTFGEYAKQAQIGVPRGFPQRICRARVRTSIATNLASLADNLLGVAWRGDWQVDCSRSRDFRKMQGPIGLDLSCHDFDDFSRKRILHLVNVLGGWMKNLEAKQ</sequence>
<dbReference type="PANTHER" id="PTHR11011">
    <property type="entry name" value="MALE STERILITY PROTEIN 2-RELATED"/>
    <property type="match status" value="1"/>
</dbReference>
<evidence type="ECO:0000256" key="1">
    <source>
        <dbReference type="RuleBase" id="RU363097"/>
    </source>
</evidence>
<name>A0ABR4G2C8_9EURO</name>
<dbReference type="InterPro" id="IPR036291">
    <property type="entry name" value="NAD(P)-bd_dom_sf"/>
</dbReference>
<comment type="catalytic activity">
    <reaction evidence="1">
        <text>a long-chain fatty acyl-CoA + 2 NADPH + 2 H(+) = a long-chain primary fatty alcohol + 2 NADP(+) + CoA</text>
        <dbReference type="Rhea" id="RHEA:52716"/>
        <dbReference type="ChEBI" id="CHEBI:15378"/>
        <dbReference type="ChEBI" id="CHEBI:57287"/>
        <dbReference type="ChEBI" id="CHEBI:57783"/>
        <dbReference type="ChEBI" id="CHEBI:58349"/>
        <dbReference type="ChEBI" id="CHEBI:77396"/>
        <dbReference type="ChEBI" id="CHEBI:83139"/>
        <dbReference type="EC" id="1.2.1.84"/>
    </reaction>
</comment>
<reference evidence="3 4" key="1">
    <citation type="submission" date="2024-07" db="EMBL/GenBank/DDBJ databases">
        <title>Section-level genome sequencing and comparative genomics of Aspergillus sections Usti and Cavernicolus.</title>
        <authorList>
            <consortium name="Lawrence Berkeley National Laboratory"/>
            <person name="Nybo J.L."/>
            <person name="Vesth T.C."/>
            <person name="Theobald S."/>
            <person name="Frisvad J.C."/>
            <person name="Larsen T.O."/>
            <person name="Kjaerboelling I."/>
            <person name="Rothschild-Mancinelli K."/>
            <person name="Lyhne E.K."/>
            <person name="Kogle M.E."/>
            <person name="Barry K."/>
            <person name="Clum A."/>
            <person name="Na H."/>
            <person name="Ledsgaard L."/>
            <person name="Lin J."/>
            <person name="Lipzen A."/>
            <person name="Kuo A."/>
            <person name="Riley R."/>
            <person name="Mondo S."/>
            <person name="Labutti K."/>
            <person name="Haridas S."/>
            <person name="Pangalinan J."/>
            <person name="Salamov A.A."/>
            <person name="Simmons B.A."/>
            <person name="Magnuson J.K."/>
            <person name="Chen J."/>
            <person name="Drula E."/>
            <person name="Henrissat B."/>
            <person name="Wiebenga A."/>
            <person name="Lubbers R.J."/>
            <person name="Gomes A.C."/>
            <person name="Makela M.R."/>
            <person name="Stajich J."/>
            <person name="Grigoriev I.V."/>
            <person name="Mortensen U.H."/>
            <person name="De Vries R.P."/>
            <person name="Baker S.E."/>
            <person name="Andersen M.R."/>
        </authorList>
    </citation>
    <scope>NUCLEOTIDE SEQUENCE [LARGE SCALE GENOMIC DNA]</scope>
    <source>
        <strain evidence="3 4">CBS 209.92</strain>
    </source>
</reference>
<dbReference type="Pfam" id="PF07993">
    <property type="entry name" value="NAD_binding_4"/>
    <property type="match status" value="1"/>
</dbReference>
<evidence type="ECO:0000313" key="3">
    <source>
        <dbReference type="EMBL" id="KAL2793175.1"/>
    </source>
</evidence>
<dbReference type="InterPro" id="IPR013120">
    <property type="entry name" value="FAR_NAD-bd"/>
</dbReference>
<dbReference type="Gene3D" id="3.40.50.720">
    <property type="entry name" value="NAD(P)-binding Rossmann-like Domain"/>
    <property type="match status" value="1"/>
</dbReference>
<feature type="domain" description="Thioester reductase (TE)" evidence="2">
    <location>
        <begin position="26"/>
        <end position="281"/>
    </location>
</feature>
<protein>
    <recommendedName>
        <fullName evidence="1">Fatty acyl-CoA reductase</fullName>
        <ecNumber evidence="1">1.2.1.84</ecNumber>
    </recommendedName>
</protein>
<comment type="function">
    <text evidence="1">Catalyzes the reduction of fatty acyl-CoA to fatty alcohols.</text>
</comment>
<keyword evidence="4" id="KW-1185">Reference proteome</keyword>